<dbReference type="Pfam" id="PF00512">
    <property type="entry name" value="HisKA"/>
    <property type="match status" value="1"/>
</dbReference>
<feature type="domain" description="Response regulatory" evidence="11">
    <location>
        <begin position="1094"/>
        <end position="1209"/>
    </location>
</feature>
<dbReference type="EC" id="2.7.13.3" evidence="2"/>
<name>A0A1R3SYL9_9BACT</name>
<proteinExistence type="predicted"/>
<dbReference type="InterPro" id="IPR004358">
    <property type="entry name" value="Sig_transdc_His_kin-like_C"/>
</dbReference>
<keyword evidence="8" id="KW-0472">Membrane</keyword>
<dbReference type="FunFam" id="2.60.40.10:FF:000791">
    <property type="entry name" value="Two-component system sensor histidine kinase/response regulator"/>
    <property type="match status" value="1"/>
</dbReference>
<dbReference type="Gene3D" id="1.10.10.60">
    <property type="entry name" value="Homeodomain-like"/>
    <property type="match status" value="1"/>
</dbReference>
<dbReference type="InterPro" id="IPR018062">
    <property type="entry name" value="HTH_AraC-typ_CS"/>
</dbReference>
<dbReference type="InterPro" id="IPR013783">
    <property type="entry name" value="Ig-like_fold"/>
</dbReference>
<dbReference type="Pfam" id="PF02518">
    <property type="entry name" value="HATPase_c"/>
    <property type="match status" value="1"/>
</dbReference>
<dbReference type="KEGG" id="psac:PSM36_1176"/>
<dbReference type="SMART" id="SM00387">
    <property type="entry name" value="HATPase_c"/>
    <property type="match status" value="1"/>
</dbReference>
<dbReference type="Pfam" id="PF07494">
    <property type="entry name" value="Reg_prop"/>
    <property type="match status" value="6"/>
</dbReference>
<dbReference type="InterPro" id="IPR003661">
    <property type="entry name" value="HisK_dim/P_dom"/>
</dbReference>
<dbReference type="Pfam" id="PF07495">
    <property type="entry name" value="Y_Y_Y"/>
    <property type="match status" value="1"/>
</dbReference>
<dbReference type="Pfam" id="PF12833">
    <property type="entry name" value="HTH_18"/>
    <property type="match status" value="1"/>
</dbReference>
<evidence type="ECO:0000256" key="6">
    <source>
        <dbReference type="ARBA" id="ARBA00023163"/>
    </source>
</evidence>
<dbReference type="PANTHER" id="PTHR43547">
    <property type="entry name" value="TWO-COMPONENT HISTIDINE KINASE"/>
    <property type="match status" value="1"/>
</dbReference>
<dbReference type="SUPFAM" id="SSF50998">
    <property type="entry name" value="Quinoprotein alcohol dehydrogenase-like"/>
    <property type="match status" value="1"/>
</dbReference>
<dbReference type="STRING" id="1642647.PSM36_1176"/>
<dbReference type="Proteomes" id="UP000187464">
    <property type="component" value="Chromosome I"/>
</dbReference>
<dbReference type="FunFam" id="1.10.287.130:FF:000045">
    <property type="entry name" value="Two-component system sensor histidine kinase/response regulator"/>
    <property type="match status" value="1"/>
</dbReference>
<gene>
    <name evidence="12" type="ORF">PSM36_1176</name>
</gene>
<dbReference type="Gene3D" id="3.30.565.10">
    <property type="entry name" value="Histidine kinase-like ATPase, C-terminal domain"/>
    <property type="match status" value="1"/>
</dbReference>
<dbReference type="InterPro" id="IPR011110">
    <property type="entry name" value="Reg_prop"/>
</dbReference>
<dbReference type="InterPro" id="IPR003594">
    <property type="entry name" value="HATPase_dom"/>
</dbReference>
<comment type="catalytic activity">
    <reaction evidence="1">
        <text>ATP + protein L-histidine = ADP + protein N-phospho-L-histidine.</text>
        <dbReference type="EC" id="2.7.13.3"/>
    </reaction>
</comment>
<feature type="domain" description="Histidine kinase" evidence="10">
    <location>
        <begin position="837"/>
        <end position="1052"/>
    </location>
</feature>
<evidence type="ECO:0000256" key="8">
    <source>
        <dbReference type="SAM" id="Phobius"/>
    </source>
</evidence>
<dbReference type="Gene3D" id="2.130.10.10">
    <property type="entry name" value="YVTN repeat-like/Quinoprotein amine dehydrogenase"/>
    <property type="match status" value="2"/>
</dbReference>
<dbReference type="PANTHER" id="PTHR43547:SF2">
    <property type="entry name" value="HYBRID SIGNAL TRANSDUCTION HISTIDINE KINASE C"/>
    <property type="match status" value="1"/>
</dbReference>
<dbReference type="SUPFAM" id="SSF63829">
    <property type="entry name" value="Calcium-dependent phosphotriesterase"/>
    <property type="match status" value="1"/>
</dbReference>
<reference evidence="12 13" key="1">
    <citation type="submission" date="2016-08" db="EMBL/GenBank/DDBJ databases">
        <authorList>
            <person name="Seilhamer J.J."/>
        </authorList>
    </citation>
    <scope>NUCLEOTIDE SEQUENCE [LARGE SCALE GENOMIC DNA]</scope>
    <source>
        <strain evidence="12">M3/6</strain>
    </source>
</reference>
<feature type="modified residue" description="4-aspartylphosphate" evidence="7">
    <location>
        <position position="1142"/>
    </location>
</feature>
<dbReference type="EMBL" id="LT605205">
    <property type="protein sequence ID" value="SCD20000.1"/>
    <property type="molecule type" value="Genomic_DNA"/>
</dbReference>
<dbReference type="SUPFAM" id="SSF46689">
    <property type="entry name" value="Homeodomain-like"/>
    <property type="match status" value="1"/>
</dbReference>
<dbReference type="PRINTS" id="PR00344">
    <property type="entry name" value="BCTRLSENSOR"/>
</dbReference>
<dbReference type="CDD" id="cd00082">
    <property type="entry name" value="HisKA"/>
    <property type="match status" value="1"/>
</dbReference>
<dbReference type="SUPFAM" id="SSF47384">
    <property type="entry name" value="Homodimeric domain of signal transducing histidine kinase"/>
    <property type="match status" value="1"/>
</dbReference>
<evidence type="ECO:0000256" key="2">
    <source>
        <dbReference type="ARBA" id="ARBA00012438"/>
    </source>
</evidence>
<dbReference type="GO" id="GO:0043565">
    <property type="term" value="F:sequence-specific DNA binding"/>
    <property type="evidence" value="ECO:0007669"/>
    <property type="project" value="InterPro"/>
</dbReference>
<dbReference type="PROSITE" id="PS50109">
    <property type="entry name" value="HIS_KIN"/>
    <property type="match status" value="1"/>
</dbReference>
<keyword evidence="13" id="KW-1185">Reference proteome</keyword>
<evidence type="ECO:0000256" key="3">
    <source>
        <dbReference type="ARBA" id="ARBA00022553"/>
    </source>
</evidence>
<dbReference type="SMART" id="SM00388">
    <property type="entry name" value="HisKA"/>
    <property type="match status" value="1"/>
</dbReference>
<dbReference type="CDD" id="cd17574">
    <property type="entry name" value="REC_OmpR"/>
    <property type="match status" value="1"/>
</dbReference>
<dbReference type="SMART" id="SM00342">
    <property type="entry name" value="HTH_ARAC"/>
    <property type="match status" value="1"/>
</dbReference>
<evidence type="ECO:0000256" key="7">
    <source>
        <dbReference type="PROSITE-ProRule" id="PRU00169"/>
    </source>
</evidence>
<dbReference type="GO" id="GO:0000155">
    <property type="term" value="F:phosphorelay sensor kinase activity"/>
    <property type="evidence" value="ECO:0007669"/>
    <property type="project" value="InterPro"/>
</dbReference>
<evidence type="ECO:0000256" key="1">
    <source>
        <dbReference type="ARBA" id="ARBA00000085"/>
    </source>
</evidence>
<keyword evidence="8" id="KW-1133">Transmembrane helix</keyword>
<evidence type="ECO:0000313" key="12">
    <source>
        <dbReference type="EMBL" id="SCD20000.1"/>
    </source>
</evidence>
<dbReference type="Gene3D" id="2.60.40.10">
    <property type="entry name" value="Immunoglobulins"/>
    <property type="match status" value="1"/>
</dbReference>
<dbReference type="InterPro" id="IPR036890">
    <property type="entry name" value="HATPase_C_sf"/>
</dbReference>
<evidence type="ECO:0000313" key="13">
    <source>
        <dbReference type="Proteomes" id="UP000187464"/>
    </source>
</evidence>
<dbReference type="InterPro" id="IPR036097">
    <property type="entry name" value="HisK_dim/P_sf"/>
</dbReference>
<dbReference type="Gene3D" id="1.10.287.130">
    <property type="match status" value="1"/>
</dbReference>
<dbReference type="PROSITE" id="PS50110">
    <property type="entry name" value="RESPONSE_REGULATORY"/>
    <property type="match status" value="1"/>
</dbReference>
<dbReference type="InterPro" id="IPR011123">
    <property type="entry name" value="Y_Y_Y"/>
</dbReference>
<dbReference type="InterPro" id="IPR009057">
    <property type="entry name" value="Homeodomain-like_sf"/>
</dbReference>
<dbReference type="SUPFAM" id="SSF52172">
    <property type="entry name" value="CheY-like"/>
    <property type="match status" value="1"/>
</dbReference>
<evidence type="ECO:0000259" key="9">
    <source>
        <dbReference type="PROSITE" id="PS01124"/>
    </source>
</evidence>
<sequence length="1340" mass="153770">MHSNHLKYFMLLLFVLYCLRSFSIELNFKYYKAEDGLSSNTVYAVLQDSKGFMWFGTENGLNRFDGYTFTAYRNIPRNENSLINNYVYCLIEDGDQTLWIGTERGVCTFDLGKDGFNPFILKTEKGIQVSGRIQNLVPDNGKIWITSARQGVFVYENNKLSLHSFEEFKTNPDEQIWVTSIYKDKDNIIWASVDNTQHQIYRFDRESRQFIPGFPEMPFNEQKELRAYSMLEDTFGTLWFGTWTNGLIAVDKNKGIITERHVYTPDKERILHIHQLTEYDPSTILIGSNGGLTSFKLSPIAGNRPEQHFREPKLSNCFVYPIYKDNEGGLWIGTYYGGINYASPNRNYFTGYTHSRYENSITGNVVSCFCEDPSGNIWIGTEDGGLNELEVKTGKFQAYSYKDETDGLSFDNVHALLIDNDQLWIGTYTGGLNVMDLRTKKIKHYVSDHADKNSLDANNIYSLYRDSLENIWIGTTSGINVYNRQSDNFTRVRNLNEIVMDILQTGKHIWFATINRGLQKLNLESGKWTEYTFEYDNEHSLISNDVISLCIDEEQQLWIGTNHGLCRYDAEKDIFIDEKVEFQSNYICKIFAENGNLWIATLKGLICYTPSTRQYRQFTKSDGLLSDLFTPNSGFKSSSGKIYLGTPNGFNTFYPKQIPKNMHMPLIAITDFQLFNKPVNMDGFVAENKQNQSVLTLAHNKNSFSFGFTALSFFAPEKNRYMFMLEGFDKSWNDAGKERRATYTNIPPGNYMFRIKASNNDGVWNDEDYTLAIIIKPPLWWNGWSITFYILFVTAGIVYLFRFLREKDRRKNEEKIAKIRSEQEKETYRSKIEFFTNVAHEIRTPLSLIIAPLEQIIETSDTMSDAITENLDIMRSNSQRLLTLVNQLLDFSKIEKGGIQISLSNQNIHHLLAEIYQRFKPFIEHKHILFEYICDDTDFETMTDAENLTKVVSNLLSNASKYTTDHILLKLNAHLSADYYEISVKDNGAGLSESETEHIFKPFYQVPGQYNSGTGLGLYLVKSIVDALDGKIELINNPGESFSISVVLPKINRQEEYPLPGEYSTETQMSSGIETESCDSGNVCCDSGNDEKPSLLIVEDDKDMQAFIRKQFLNNYLVYTANDGNEGIGILENHPIDIIVTDMMMPNMDGIAFCRTVKQNFLWSHIPVIMLTAKTNVGSKIEAFETGADAYLDKPFHISYLSARIRNLLESRRLLFQKFSQTPYASLKSIAGNKTDEDFLVKLNEIIEKNIENSDFSIDDLAKEIGISNSGLFAKIKQISGVTPNRLILSMRLKKAAELLSERRYRVNEVCYRVGFNNPSYFAKCFQKQFGKLPKDFTET</sequence>
<dbReference type="InterPro" id="IPR001789">
    <property type="entry name" value="Sig_transdc_resp-reg_receiver"/>
</dbReference>
<accession>A0A1R3SYL9</accession>
<dbReference type="SMART" id="SM00448">
    <property type="entry name" value="REC"/>
    <property type="match status" value="1"/>
</dbReference>
<keyword evidence="5" id="KW-0238">DNA-binding</keyword>
<dbReference type="CDD" id="cd00075">
    <property type="entry name" value="HATPase"/>
    <property type="match status" value="1"/>
</dbReference>
<keyword evidence="3 7" id="KW-0597">Phosphoprotein</keyword>
<protein>
    <recommendedName>
        <fullName evidence="2">histidine kinase</fullName>
        <ecNumber evidence="2">2.7.13.3</ecNumber>
    </recommendedName>
</protein>
<dbReference type="InterPro" id="IPR011006">
    <property type="entry name" value="CheY-like_superfamily"/>
</dbReference>
<dbReference type="GO" id="GO:0003700">
    <property type="term" value="F:DNA-binding transcription factor activity"/>
    <property type="evidence" value="ECO:0007669"/>
    <property type="project" value="InterPro"/>
</dbReference>
<dbReference type="PROSITE" id="PS00041">
    <property type="entry name" value="HTH_ARAC_FAMILY_1"/>
    <property type="match status" value="1"/>
</dbReference>
<feature type="domain" description="HTH araC/xylS-type" evidence="9">
    <location>
        <begin position="1241"/>
        <end position="1340"/>
    </location>
</feature>
<evidence type="ECO:0000256" key="4">
    <source>
        <dbReference type="ARBA" id="ARBA00023015"/>
    </source>
</evidence>
<evidence type="ECO:0000259" key="10">
    <source>
        <dbReference type="PROSITE" id="PS50109"/>
    </source>
</evidence>
<evidence type="ECO:0000256" key="5">
    <source>
        <dbReference type="ARBA" id="ARBA00023125"/>
    </source>
</evidence>
<feature type="transmembrane region" description="Helical" evidence="8">
    <location>
        <begin position="779"/>
        <end position="801"/>
    </location>
</feature>
<dbReference type="Pfam" id="PF00072">
    <property type="entry name" value="Response_reg"/>
    <property type="match status" value="1"/>
</dbReference>
<dbReference type="SUPFAM" id="SSF55874">
    <property type="entry name" value="ATPase domain of HSP90 chaperone/DNA topoisomerase II/histidine kinase"/>
    <property type="match status" value="1"/>
</dbReference>
<dbReference type="InterPro" id="IPR005467">
    <property type="entry name" value="His_kinase_dom"/>
</dbReference>
<dbReference type="InterPro" id="IPR018060">
    <property type="entry name" value="HTH_AraC"/>
</dbReference>
<dbReference type="Gene3D" id="3.40.50.2300">
    <property type="match status" value="1"/>
</dbReference>
<dbReference type="InterPro" id="IPR011047">
    <property type="entry name" value="Quinoprotein_ADH-like_sf"/>
</dbReference>
<evidence type="ECO:0000259" key="11">
    <source>
        <dbReference type="PROSITE" id="PS50110"/>
    </source>
</evidence>
<keyword evidence="4" id="KW-0805">Transcription regulation</keyword>
<dbReference type="PROSITE" id="PS01124">
    <property type="entry name" value="HTH_ARAC_FAMILY_2"/>
    <property type="match status" value="1"/>
</dbReference>
<keyword evidence="6" id="KW-0804">Transcription</keyword>
<keyword evidence="8" id="KW-0812">Transmembrane</keyword>
<organism evidence="12 13">
    <name type="scientific">Proteiniphilum saccharofermentans</name>
    <dbReference type="NCBI Taxonomy" id="1642647"/>
    <lineage>
        <taxon>Bacteria</taxon>
        <taxon>Pseudomonadati</taxon>
        <taxon>Bacteroidota</taxon>
        <taxon>Bacteroidia</taxon>
        <taxon>Bacteroidales</taxon>
        <taxon>Dysgonomonadaceae</taxon>
        <taxon>Proteiniphilum</taxon>
    </lineage>
</organism>
<dbReference type="InterPro" id="IPR015943">
    <property type="entry name" value="WD40/YVTN_repeat-like_dom_sf"/>
</dbReference>